<feature type="compositionally biased region" description="Low complexity" evidence="1">
    <location>
        <begin position="327"/>
        <end position="339"/>
    </location>
</feature>
<dbReference type="Proteomes" id="UP000292235">
    <property type="component" value="Chromosome"/>
</dbReference>
<evidence type="ECO:0000313" key="3">
    <source>
        <dbReference type="EMBL" id="QBI52610.1"/>
    </source>
</evidence>
<dbReference type="InterPro" id="IPR050266">
    <property type="entry name" value="AB_hydrolase_sf"/>
</dbReference>
<keyword evidence="4" id="KW-1185">Reference proteome</keyword>
<dbReference type="Gene3D" id="3.40.50.1820">
    <property type="entry name" value="alpha/beta hydrolase"/>
    <property type="match status" value="1"/>
</dbReference>
<organism evidence="3 4">
    <name type="scientific">Streptomonospora litoralis</name>
    <dbReference type="NCBI Taxonomy" id="2498135"/>
    <lineage>
        <taxon>Bacteria</taxon>
        <taxon>Bacillati</taxon>
        <taxon>Actinomycetota</taxon>
        <taxon>Actinomycetes</taxon>
        <taxon>Streptosporangiales</taxon>
        <taxon>Nocardiopsidaceae</taxon>
        <taxon>Streptomonospora</taxon>
    </lineage>
</organism>
<evidence type="ECO:0000259" key="2">
    <source>
        <dbReference type="Pfam" id="PF00561"/>
    </source>
</evidence>
<dbReference type="AlphaFoldDB" id="A0A4P6PY40"/>
<dbReference type="InterPro" id="IPR000073">
    <property type="entry name" value="AB_hydrolase_1"/>
</dbReference>
<accession>A0A4P6PY40</accession>
<dbReference type="PANTHER" id="PTHR43798">
    <property type="entry name" value="MONOACYLGLYCEROL LIPASE"/>
    <property type="match status" value="1"/>
</dbReference>
<reference evidence="3 4" key="1">
    <citation type="submission" date="2019-02" db="EMBL/GenBank/DDBJ databases">
        <authorList>
            <person name="Khodamoradi S."/>
            <person name="Hahnke R.L."/>
            <person name="Kaempfer P."/>
            <person name="Schumann P."/>
            <person name="Rohde M."/>
            <person name="Steinert M."/>
            <person name="Luzhetskyy A."/>
            <person name="Wink J."/>
            <person name="Ruckert C."/>
        </authorList>
    </citation>
    <scope>NUCLEOTIDE SEQUENCE [LARGE SCALE GENOMIC DNA]</scope>
    <source>
        <strain evidence="3 4">M2</strain>
    </source>
</reference>
<dbReference type="KEGG" id="strr:EKD16_04000"/>
<gene>
    <name evidence="3" type="primary">lip1</name>
    <name evidence="3" type="ORF">EKD16_04000</name>
</gene>
<feature type="region of interest" description="Disordered" evidence="1">
    <location>
        <begin position="297"/>
        <end position="339"/>
    </location>
</feature>
<feature type="domain" description="AB hydrolase-1" evidence="2">
    <location>
        <begin position="40"/>
        <end position="284"/>
    </location>
</feature>
<sequence>MAEPIGPWPGERVGLGEGQEVFVRTDASGAKGRADRKRAVYVHGLGGSSTNWTDLMGVLCHEWAGEALDLPGFGGSPPPPTGDYSIDGHARAVARLISAGEHPVHLIGNSMGGAVAVRVAAERPDLVRSLTLVSPALPDLRPRLIPYQMAGALFPVIGPAVYGLMQRRPPEVRVQDMLDTTYYDPSVASPARVLEALEAERERDTHEHAETAVLRSLRGMVGEYLRRGHRSLWAQAGRVQCPVLLMYATGDKFVNPRMAARAARSFARSRLVLMPETGHVPMMECPERVGREVRTFLRGADSTPRARPRGAGDGAAAGGASGDRTADPAAAAGRGSAAE</sequence>
<proteinExistence type="predicted"/>
<dbReference type="EC" id="3.1.1.3" evidence="3"/>
<dbReference type="EMBL" id="CP036455">
    <property type="protein sequence ID" value="QBI52610.1"/>
    <property type="molecule type" value="Genomic_DNA"/>
</dbReference>
<dbReference type="RefSeq" id="WP_131097136.1">
    <property type="nucleotide sequence ID" value="NZ_CP036455.1"/>
</dbReference>
<dbReference type="PRINTS" id="PR00111">
    <property type="entry name" value="ABHYDROLASE"/>
</dbReference>
<dbReference type="GO" id="GO:0016020">
    <property type="term" value="C:membrane"/>
    <property type="evidence" value="ECO:0007669"/>
    <property type="project" value="TreeGrafter"/>
</dbReference>
<dbReference type="PANTHER" id="PTHR43798:SF33">
    <property type="entry name" value="HYDROLASE, PUTATIVE (AFU_ORTHOLOGUE AFUA_2G14860)-RELATED"/>
    <property type="match status" value="1"/>
</dbReference>
<dbReference type="Pfam" id="PF00561">
    <property type="entry name" value="Abhydrolase_1"/>
    <property type="match status" value="1"/>
</dbReference>
<keyword evidence="3" id="KW-0378">Hydrolase</keyword>
<evidence type="ECO:0000256" key="1">
    <source>
        <dbReference type="SAM" id="MobiDB-lite"/>
    </source>
</evidence>
<evidence type="ECO:0000313" key="4">
    <source>
        <dbReference type="Proteomes" id="UP000292235"/>
    </source>
</evidence>
<protein>
    <submittedName>
        <fullName evidence="3">Lipase 3</fullName>
        <ecNumber evidence="3">3.1.1.3</ecNumber>
    </submittedName>
</protein>
<dbReference type="SUPFAM" id="SSF53474">
    <property type="entry name" value="alpha/beta-Hydrolases"/>
    <property type="match status" value="1"/>
</dbReference>
<name>A0A4P6PY40_9ACTN</name>
<feature type="compositionally biased region" description="Gly residues" evidence="1">
    <location>
        <begin position="311"/>
        <end position="321"/>
    </location>
</feature>
<dbReference type="GO" id="GO:0004806">
    <property type="term" value="F:triacylglycerol lipase activity"/>
    <property type="evidence" value="ECO:0007669"/>
    <property type="project" value="UniProtKB-EC"/>
</dbReference>
<dbReference type="OrthoDB" id="27092at2"/>
<dbReference type="InterPro" id="IPR029058">
    <property type="entry name" value="AB_hydrolase_fold"/>
</dbReference>